<gene>
    <name evidence="2" type="ORF">HPBE_LOCUS23312</name>
</gene>
<protein>
    <submittedName>
        <fullName evidence="4">DUF2063 domain-containing protein</fullName>
    </submittedName>
</protein>
<dbReference type="AlphaFoldDB" id="A0A183GKU3"/>
<evidence type="ECO:0000313" key="3">
    <source>
        <dbReference type="Proteomes" id="UP000050761"/>
    </source>
</evidence>
<organism evidence="3 4">
    <name type="scientific">Heligmosomoides polygyrus</name>
    <name type="common">Parasitic roundworm</name>
    <dbReference type="NCBI Taxonomy" id="6339"/>
    <lineage>
        <taxon>Eukaryota</taxon>
        <taxon>Metazoa</taxon>
        <taxon>Ecdysozoa</taxon>
        <taxon>Nematoda</taxon>
        <taxon>Chromadorea</taxon>
        <taxon>Rhabditida</taxon>
        <taxon>Rhabditina</taxon>
        <taxon>Rhabditomorpha</taxon>
        <taxon>Strongyloidea</taxon>
        <taxon>Heligmosomidae</taxon>
        <taxon>Heligmosomoides</taxon>
    </lineage>
</organism>
<evidence type="ECO:0000313" key="4">
    <source>
        <dbReference type="WBParaSite" id="HPBE_0002331301-mRNA-1"/>
    </source>
</evidence>
<dbReference type="Proteomes" id="UP000050761">
    <property type="component" value="Unassembled WGS sequence"/>
</dbReference>
<feature type="region of interest" description="Disordered" evidence="1">
    <location>
        <begin position="1"/>
        <end position="21"/>
    </location>
</feature>
<accession>A0A3P8D3P3</accession>
<reference evidence="2 3" key="1">
    <citation type="submission" date="2018-11" db="EMBL/GenBank/DDBJ databases">
        <authorList>
            <consortium name="Pathogen Informatics"/>
        </authorList>
    </citation>
    <scope>NUCLEOTIDE SEQUENCE [LARGE SCALE GENOMIC DNA]</scope>
</reference>
<name>A0A183GKU3_HELPZ</name>
<reference evidence="4" key="2">
    <citation type="submission" date="2019-09" db="UniProtKB">
        <authorList>
            <consortium name="WormBaseParasite"/>
        </authorList>
    </citation>
    <scope>IDENTIFICATION</scope>
</reference>
<accession>A0A183GKU3</accession>
<dbReference type="EMBL" id="UZAH01034923">
    <property type="protein sequence ID" value="VDP37980.1"/>
    <property type="molecule type" value="Genomic_DNA"/>
</dbReference>
<evidence type="ECO:0000313" key="2">
    <source>
        <dbReference type="EMBL" id="VDP37980.1"/>
    </source>
</evidence>
<dbReference type="WBParaSite" id="HPBE_0002331301-mRNA-1">
    <property type="protein sequence ID" value="HPBE_0002331301-mRNA-1"/>
    <property type="gene ID" value="HPBE_0002331301"/>
</dbReference>
<proteinExistence type="predicted"/>
<keyword evidence="3" id="KW-1185">Reference proteome</keyword>
<sequence>MDQVPNSVSARPPRQHDTSVGVVSRSIELWPSWQMIFAAIKAYGTALMRSARSSRGVETKEVANGLPVDRLLVLRNVLLPRLPDFVNGAREVLSHSPDSDEDLQGQTRGHLTTMGSEWPETAENTQQMHVDLWLPLLASH</sequence>
<evidence type="ECO:0000256" key="1">
    <source>
        <dbReference type="SAM" id="MobiDB-lite"/>
    </source>
</evidence>